<dbReference type="Proteomes" id="UP000654918">
    <property type="component" value="Unassembled WGS sequence"/>
</dbReference>
<dbReference type="AlphaFoldDB" id="A0A8H6NG02"/>
<name>A0A8H6NG02_9PEZI</name>
<feature type="compositionally biased region" description="Basic residues" evidence="1">
    <location>
        <begin position="69"/>
        <end position="88"/>
    </location>
</feature>
<evidence type="ECO:0000313" key="3">
    <source>
        <dbReference type="Proteomes" id="UP000654918"/>
    </source>
</evidence>
<evidence type="ECO:0000313" key="2">
    <source>
        <dbReference type="EMBL" id="KAF6832202.1"/>
    </source>
</evidence>
<dbReference type="EMBL" id="WIGO01000072">
    <property type="protein sequence ID" value="KAF6832202.1"/>
    <property type="molecule type" value="Genomic_DNA"/>
</dbReference>
<accession>A0A8H6NG02</accession>
<comment type="caution">
    <text evidence="2">The sequence shown here is derived from an EMBL/GenBank/DDBJ whole genome shotgun (WGS) entry which is preliminary data.</text>
</comment>
<keyword evidence="3" id="KW-1185">Reference proteome</keyword>
<reference evidence="2" key="1">
    <citation type="journal article" date="2020" name="Phytopathology">
        <title>Genome Sequence Resources of Colletotrichum truncatum, C. plurivorum, C. musicola, and C. sojae: Four Species Pathogenic to Soybean (Glycine max).</title>
        <authorList>
            <person name="Rogerio F."/>
            <person name="Boufleur T.R."/>
            <person name="Ciampi-Guillardi M."/>
            <person name="Sukno S.A."/>
            <person name="Thon M.R."/>
            <person name="Massola Junior N.S."/>
            <person name="Baroncelli R."/>
        </authorList>
    </citation>
    <scope>NUCLEOTIDE SEQUENCE</scope>
    <source>
        <strain evidence="2">LFN00145</strain>
    </source>
</reference>
<protein>
    <submittedName>
        <fullName evidence="2">Uncharacterized protein</fullName>
    </submittedName>
</protein>
<sequence length="225" mass="24942">MSDYSEQFVASIASALNSSQIPCVLWGHCLLSVHGIPSIVAPANKLWKSYPGSPHVPTQKHASPAPRTGPRHRRIPPPHHRLRAHRRPVPTVRDATVPADPRRLPRPPFLLASDRSSLPPWRPGRSSGVFESGGQPMVVPKAHVLLEAFLRLYVRDAGRRVGAFAMPMIGYVETYVDGDGLLDVGELPEPLRSSYAELRLGEKPLRQWRSELQRALETSGDEVGW</sequence>
<evidence type="ECO:0000256" key="1">
    <source>
        <dbReference type="SAM" id="MobiDB-lite"/>
    </source>
</evidence>
<organism evidence="2 3">
    <name type="scientific">Colletotrichum plurivorum</name>
    <dbReference type="NCBI Taxonomy" id="2175906"/>
    <lineage>
        <taxon>Eukaryota</taxon>
        <taxon>Fungi</taxon>
        <taxon>Dikarya</taxon>
        <taxon>Ascomycota</taxon>
        <taxon>Pezizomycotina</taxon>
        <taxon>Sordariomycetes</taxon>
        <taxon>Hypocreomycetidae</taxon>
        <taxon>Glomerellales</taxon>
        <taxon>Glomerellaceae</taxon>
        <taxon>Colletotrichum</taxon>
        <taxon>Colletotrichum orchidearum species complex</taxon>
    </lineage>
</organism>
<gene>
    <name evidence="2" type="ORF">CPLU01_06301</name>
</gene>
<proteinExistence type="predicted"/>
<feature type="region of interest" description="Disordered" evidence="1">
    <location>
        <begin position="51"/>
        <end position="123"/>
    </location>
</feature>